<dbReference type="GO" id="GO:0005829">
    <property type="term" value="C:cytosol"/>
    <property type="evidence" value="ECO:0007669"/>
    <property type="project" value="TreeGrafter"/>
</dbReference>
<reference evidence="4" key="1">
    <citation type="submission" date="2022-11" db="UniProtKB">
        <authorList>
            <consortium name="WormBaseParasite"/>
        </authorList>
    </citation>
    <scope>IDENTIFICATION</scope>
</reference>
<protein>
    <submittedName>
        <fullName evidence="4">Telomere length regulation protein conserved domain-containing protein</fullName>
    </submittedName>
</protein>
<accession>A0A915PJQ9</accession>
<dbReference type="InterPro" id="IPR038528">
    <property type="entry name" value="TEL2_C_sf"/>
</dbReference>
<proteinExistence type="inferred from homology"/>
<evidence type="ECO:0000313" key="3">
    <source>
        <dbReference type="Proteomes" id="UP000887581"/>
    </source>
</evidence>
<dbReference type="GO" id="GO:0042162">
    <property type="term" value="F:telomeric DNA binding"/>
    <property type="evidence" value="ECO:0007669"/>
    <property type="project" value="TreeGrafter"/>
</dbReference>
<dbReference type="PANTHER" id="PTHR15830:SF10">
    <property type="entry name" value="TELOMERE LENGTH REGULATION PROTEIN TEL2 HOMOLOG"/>
    <property type="match status" value="1"/>
</dbReference>
<dbReference type="PANTHER" id="PTHR15830">
    <property type="entry name" value="TELOMERE LENGTH REGULATION PROTEIN TEL2 FAMILY MEMBER"/>
    <property type="match status" value="1"/>
</dbReference>
<evidence type="ECO:0000259" key="2">
    <source>
        <dbReference type="Pfam" id="PF10193"/>
    </source>
</evidence>
<dbReference type="Pfam" id="PF10193">
    <property type="entry name" value="Telomere_reg-2"/>
    <property type="match status" value="1"/>
</dbReference>
<dbReference type="AlphaFoldDB" id="A0A915PJQ9"/>
<dbReference type="InterPro" id="IPR019337">
    <property type="entry name" value="Telomere_length_regulation_dom"/>
</dbReference>
<keyword evidence="3" id="KW-1185">Reference proteome</keyword>
<dbReference type="WBParaSite" id="sdigi.contig2.g348.t1">
    <property type="protein sequence ID" value="sdigi.contig2.g348.t1"/>
    <property type="gene ID" value="sdigi.contig2.g348"/>
</dbReference>
<name>A0A915PJQ9_9BILA</name>
<comment type="similarity">
    <text evidence="1">Belongs to the TEL2 family.</text>
</comment>
<dbReference type="Proteomes" id="UP000887581">
    <property type="component" value="Unplaced"/>
</dbReference>
<dbReference type="GO" id="GO:0051083">
    <property type="term" value="P:'de novo' cotranslational protein folding"/>
    <property type="evidence" value="ECO:0007669"/>
    <property type="project" value="TreeGrafter"/>
</dbReference>
<evidence type="ECO:0000313" key="4">
    <source>
        <dbReference type="WBParaSite" id="sdigi.contig2.g348.t1"/>
    </source>
</evidence>
<evidence type="ECO:0000256" key="1">
    <source>
        <dbReference type="ARBA" id="ARBA00006133"/>
    </source>
</evidence>
<organism evidence="3 4">
    <name type="scientific">Setaria digitata</name>
    <dbReference type="NCBI Taxonomy" id="48799"/>
    <lineage>
        <taxon>Eukaryota</taxon>
        <taxon>Metazoa</taxon>
        <taxon>Ecdysozoa</taxon>
        <taxon>Nematoda</taxon>
        <taxon>Chromadorea</taxon>
        <taxon>Rhabditida</taxon>
        <taxon>Spirurina</taxon>
        <taxon>Spiruromorpha</taxon>
        <taxon>Filarioidea</taxon>
        <taxon>Setariidae</taxon>
        <taxon>Setaria</taxon>
    </lineage>
</organism>
<dbReference type="Gene3D" id="1.25.40.720">
    <property type="entry name" value="Telomere length regulation protein 2, C-terminal domain"/>
    <property type="match status" value="2"/>
</dbReference>
<dbReference type="SUPFAM" id="SSF48371">
    <property type="entry name" value="ARM repeat"/>
    <property type="match status" value="1"/>
</dbReference>
<dbReference type="GO" id="GO:0051879">
    <property type="term" value="F:Hsp90 protein binding"/>
    <property type="evidence" value="ECO:0007669"/>
    <property type="project" value="TreeGrafter"/>
</dbReference>
<sequence>MCDEGWIDLGSARSRSELLTALQKALKLLFAVKFQYISSGESSSFVKYRILTQLVNIFHPSTLGLLTANEFKELFAELFRSAPVDDAFFVLVNALHSCDSSQIFRLQHIIILLDDLEKTRLETLLVESIGKDPNDVEWNVKQGELCRLLGQTTCLVHNAAGDSHLSGLVKSIDVLLESYLNNHWLYLLNSIKAALMNAVTRCRNAKDVNIKLIAGITYELSSGDVLAFRSLLGWLASQGEDGIWNRINKRLLVDTSNGIAHLESLLIVVLLAANNGEMLQKLFGNEIYENRVVKRIFFEKALFVKVFPPNEKVPEKLAVCLHFGSSKGAWSTLHQDTLCIALNIWSSSIHISHSSDEQLDYVDVVLLNLGKYAKRVFEQIRRNISTEVVTAMAAGVSLRLRCSDIRRRVRGMFIAEVFTSWFSLGELKFEFPPETDEIAADLAKIVDEECAVGLVANGNGSEEKKVMELEIQDLRNGIEEVDSDDDDFPKYEIPAEELILKKEEDSEDYRSVEAPCYIRDCIEGLNEQNDYAKFEAAFNTLNSMIRRRAVGYEQSAEELLCRLIDLNDCFKTERFQEKRLELIESCLVTSPHLGSVAVDIMFSRRCSMMNRYIILKALSDAAYEYSSASPLVQNLDTRIQKCESNKISSGGDVACKTKLYGKAPVMALKENRFTPVANSFFYPLTAINQYREHLDLIGKDSELLSRILFCMSHLIKCSGSSPCTVRMVSTLAHLLIPLRHNDNFAVRKGVLFCYASICMSLSKEVILYFYSEELADWFGYATKLGEADPSTECRQMAQVAAQAVAGVIFGNE</sequence>
<dbReference type="InterPro" id="IPR016024">
    <property type="entry name" value="ARM-type_fold"/>
</dbReference>
<dbReference type="InterPro" id="IPR051970">
    <property type="entry name" value="TEL2_Regulation"/>
</dbReference>
<feature type="domain" description="Telomere length regulation protein conserved" evidence="2">
    <location>
        <begin position="515"/>
        <end position="622"/>
    </location>
</feature>